<keyword evidence="3" id="KW-1185">Reference proteome</keyword>
<evidence type="ECO:0000313" key="3">
    <source>
        <dbReference type="Proteomes" id="UP000199182"/>
    </source>
</evidence>
<name>A0A1G9XAG2_9FIRM</name>
<protein>
    <submittedName>
        <fullName evidence="2">General stress protein 26</fullName>
    </submittedName>
</protein>
<dbReference type="EMBL" id="FNID01000008">
    <property type="protein sequence ID" value="SDM93789.1"/>
    <property type="molecule type" value="Genomic_DNA"/>
</dbReference>
<proteinExistence type="predicted"/>
<dbReference type="Gene3D" id="2.30.110.10">
    <property type="entry name" value="Electron Transport, Fmn-binding Protein, Chain A"/>
    <property type="match status" value="1"/>
</dbReference>
<evidence type="ECO:0000259" key="1">
    <source>
        <dbReference type="Pfam" id="PF01243"/>
    </source>
</evidence>
<dbReference type="SUPFAM" id="SSF50475">
    <property type="entry name" value="FMN-binding split barrel"/>
    <property type="match status" value="1"/>
</dbReference>
<dbReference type="PANTHER" id="PTHR34818">
    <property type="entry name" value="PROTEIN BLI-3"/>
    <property type="match status" value="1"/>
</dbReference>
<sequence>MSRNLINTADGLIKRSKMVMVGSVGEDGFPYQKMMYNARVREGVKTFYLTTNTSSLRVRQYRKNPAASLYFADKRFFNGLMLLGTMEVLEDAESKELIWQPGDTLYYPLGVTDPDYCVLRFTAKSGRFYSNFHSEDFEIE</sequence>
<feature type="domain" description="Pyridoxamine 5'-phosphate oxidase N-terminal" evidence="1">
    <location>
        <begin position="11"/>
        <end position="128"/>
    </location>
</feature>
<dbReference type="AlphaFoldDB" id="A0A1G9XAG2"/>
<dbReference type="InterPro" id="IPR012349">
    <property type="entry name" value="Split_barrel_FMN-bd"/>
</dbReference>
<evidence type="ECO:0000313" key="2">
    <source>
        <dbReference type="EMBL" id="SDM93789.1"/>
    </source>
</evidence>
<dbReference type="InterPro" id="IPR052917">
    <property type="entry name" value="Stress-Dev_Protein"/>
</dbReference>
<accession>A0A1G9XAG2</accession>
<dbReference type="InterPro" id="IPR011576">
    <property type="entry name" value="Pyridox_Oxase_N"/>
</dbReference>
<dbReference type="Pfam" id="PF01243">
    <property type="entry name" value="PNPOx_N"/>
    <property type="match status" value="1"/>
</dbReference>
<dbReference type="OrthoDB" id="1954371at2"/>
<reference evidence="2 3" key="1">
    <citation type="submission" date="2016-10" db="EMBL/GenBank/DDBJ databases">
        <authorList>
            <person name="de Groot N.N."/>
        </authorList>
    </citation>
    <scope>NUCLEOTIDE SEQUENCE [LARGE SCALE GENOMIC DNA]</scope>
    <source>
        <strain evidence="2 3">CGMCC 1.5012</strain>
    </source>
</reference>
<dbReference type="RefSeq" id="WP_092638689.1">
    <property type="nucleotide sequence ID" value="NZ_FNID01000008.1"/>
</dbReference>
<dbReference type="Proteomes" id="UP000199182">
    <property type="component" value="Unassembled WGS sequence"/>
</dbReference>
<organism evidence="2 3">
    <name type="scientific">Acetanaerobacterium elongatum</name>
    <dbReference type="NCBI Taxonomy" id="258515"/>
    <lineage>
        <taxon>Bacteria</taxon>
        <taxon>Bacillati</taxon>
        <taxon>Bacillota</taxon>
        <taxon>Clostridia</taxon>
        <taxon>Eubacteriales</taxon>
        <taxon>Oscillospiraceae</taxon>
        <taxon>Acetanaerobacterium</taxon>
    </lineage>
</organism>
<gene>
    <name evidence="2" type="ORF">SAMN05192585_10815</name>
</gene>
<dbReference type="STRING" id="258515.SAMN05192585_10815"/>
<dbReference type="PANTHER" id="PTHR34818:SF1">
    <property type="entry name" value="PROTEIN BLI-3"/>
    <property type="match status" value="1"/>
</dbReference>